<proteinExistence type="predicted"/>
<keyword evidence="2" id="KW-1185">Reference proteome</keyword>
<name>A0ABP0EZM2_CLALP</name>
<organism evidence="1 2">
    <name type="scientific">Clavelina lepadiformis</name>
    <name type="common">Light-bulb sea squirt</name>
    <name type="synonym">Ascidia lepadiformis</name>
    <dbReference type="NCBI Taxonomy" id="159417"/>
    <lineage>
        <taxon>Eukaryota</taxon>
        <taxon>Metazoa</taxon>
        <taxon>Chordata</taxon>
        <taxon>Tunicata</taxon>
        <taxon>Ascidiacea</taxon>
        <taxon>Aplousobranchia</taxon>
        <taxon>Clavelinidae</taxon>
        <taxon>Clavelina</taxon>
    </lineage>
</organism>
<reference evidence="1 2" key="1">
    <citation type="submission" date="2024-02" db="EMBL/GenBank/DDBJ databases">
        <authorList>
            <person name="Daric V."/>
            <person name="Darras S."/>
        </authorList>
    </citation>
    <scope>NUCLEOTIDE SEQUENCE [LARGE SCALE GENOMIC DNA]</scope>
</reference>
<evidence type="ECO:0000313" key="1">
    <source>
        <dbReference type="EMBL" id="CAK8672929.1"/>
    </source>
</evidence>
<dbReference type="Proteomes" id="UP001642483">
    <property type="component" value="Unassembled WGS sequence"/>
</dbReference>
<accession>A0ABP0EZM2</accession>
<protein>
    <submittedName>
        <fullName evidence="1">Uncharacterized protein</fullName>
    </submittedName>
</protein>
<evidence type="ECO:0000313" key="2">
    <source>
        <dbReference type="Proteomes" id="UP001642483"/>
    </source>
</evidence>
<sequence>MEINFLRNKTFWISSTEYGARLLANSAIYAPPRHLADRISVAYVVIDTLAWSQVANYDFKGCWDILLPAPHSVTRNRFQDKQSLRLEQSDFGTSRHIQGKASFEFLLFDLEDYHSLPLPSKRGATLCLFIIFS</sequence>
<dbReference type="EMBL" id="CAWYQH010000002">
    <property type="protein sequence ID" value="CAK8672929.1"/>
    <property type="molecule type" value="Genomic_DNA"/>
</dbReference>
<comment type="caution">
    <text evidence="1">The sequence shown here is derived from an EMBL/GenBank/DDBJ whole genome shotgun (WGS) entry which is preliminary data.</text>
</comment>
<gene>
    <name evidence="1" type="ORF">CVLEPA_LOCUS2723</name>
</gene>